<dbReference type="Pfam" id="PF00994">
    <property type="entry name" value="MoCF_biosynth"/>
    <property type="match status" value="1"/>
</dbReference>
<evidence type="ECO:0000259" key="2">
    <source>
        <dbReference type="SMART" id="SM00852"/>
    </source>
</evidence>
<dbReference type="AlphaFoldDB" id="A0A1E5L761"/>
<dbReference type="Gene3D" id="3.40.980.10">
    <property type="entry name" value="MoaB/Mog-like domain"/>
    <property type="match status" value="1"/>
</dbReference>
<dbReference type="PANTHER" id="PTHR13939">
    <property type="entry name" value="NICOTINAMIDE-NUCLEOTIDE AMIDOHYDROLASE PNCC"/>
    <property type="match status" value="1"/>
</dbReference>
<dbReference type="SUPFAM" id="SSF142433">
    <property type="entry name" value="CinA-like"/>
    <property type="match status" value="1"/>
</dbReference>
<dbReference type="RefSeq" id="WP_069701971.1">
    <property type="nucleotide sequence ID" value="NZ_MJAT01000012.1"/>
</dbReference>
<dbReference type="Gene3D" id="3.30.70.2860">
    <property type="match status" value="1"/>
</dbReference>
<evidence type="ECO:0000313" key="4">
    <source>
        <dbReference type="Proteomes" id="UP000095255"/>
    </source>
</evidence>
<feature type="domain" description="MoaB/Mog" evidence="2">
    <location>
        <begin position="4"/>
        <end position="171"/>
    </location>
</feature>
<gene>
    <name evidence="1" type="primary">cinA</name>
    <name evidence="3" type="ORF">BHU72_03700</name>
</gene>
<comment type="similarity">
    <text evidence="1">Belongs to the CinA family.</text>
</comment>
<dbReference type="InterPro" id="IPR008135">
    <property type="entry name" value="Competence-induced_CinA"/>
</dbReference>
<accession>A0A1E5L761</accession>
<organism evidence="3 4">
    <name type="scientific">Desulfuribacillus stibiiarsenatis</name>
    <dbReference type="NCBI Taxonomy" id="1390249"/>
    <lineage>
        <taxon>Bacteria</taxon>
        <taxon>Bacillati</taxon>
        <taxon>Bacillota</taxon>
        <taxon>Desulfuribacillia</taxon>
        <taxon>Desulfuribacillales</taxon>
        <taxon>Desulfuribacillaceae</taxon>
        <taxon>Desulfuribacillus</taxon>
    </lineage>
</organism>
<dbReference type="CDD" id="cd00885">
    <property type="entry name" value="cinA"/>
    <property type="match status" value="1"/>
</dbReference>
<name>A0A1E5L761_9FIRM</name>
<dbReference type="Gene3D" id="3.90.950.20">
    <property type="entry name" value="CinA-like"/>
    <property type="match status" value="1"/>
</dbReference>
<dbReference type="HAMAP" id="MF_00226_B">
    <property type="entry name" value="CinA_B"/>
    <property type="match status" value="1"/>
</dbReference>
<dbReference type="STRING" id="1390249.BHU72_03700"/>
<reference evidence="3 4" key="1">
    <citation type="submission" date="2016-09" db="EMBL/GenBank/DDBJ databases">
        <title>Desulfuribacillus arsenicus sp. nov., an obligately anaerobic, dissimilatory arsenic- and antimonate-reducing bacterium isolated from anoxic sediments.</title>
        <authorList>
            <person name="Abin C.A."/>
            <person name="Hollibaugh J.T."/>
        </authorList>
    </citation>
    <scope>NUCLEOTIDE SEQUENCE [LARGE SCALE GENOMIC DNA]</scope>
    <source>
        <strain evidence="3 4">MLFW-2</strain>
    </source>
</reference>
<dbReference type="PANTHER" id="PTHR13939:SF0">
    <property type="entry name" value="NMN AMIDOHYDROLASE-LIKE PROTEIN YFAY"/>
    <property type="match status" value="1"/>
</dbReference>
<dbReference type="EMBL" id="MJAT01000012">
    <property type="protein sequence ID" value="OEH85888.1"/>
    <property type="molecule type" value="Genomic_DNA"/>
</dbReference>
<evidence type="ECO:0000256" key="1">
    <source>
        <dbReference type="HAMAP-Rule" id="MF_00226"/>
    </source>
</evidence>
<proteinExistence type="inferred from homology"/>
<evidence type="ECO:0000313" key="3">
    <source>
        <dbReference type="EMBL" id="OEH85888.1"/>
    </source>
</evidence>
<dbReference type="NCBIfam" id="TIGR00199">
    <property type="entry name" value="PncC_domain"/>
    <property type="match status" value="1"/>
</dbReference>
<sequence>MRAEIIAVGTELLLGQIANTNGQYLSQKLAEVGIDVYYHTCVGDNFDRIIEILDIAYNRSDLIILTGGLGPTDDDITKDAVATYLNLSLLLDEVSALQIKQFFLERQIPMPERNLNQAMLPEGSIALENCNGTAPGVFLAHNEKYMLLLPGPPRELQPMFSKVAIPKLLQFIQKDSIIHSLTLRFFGVGESRLVDIIDDILISQTNPTIAPLCSDQEVTLRITAKAGNVKEAQELIEPVRDLVINRLHDYYYGTDEQSLLSLVHARLLQQGYTISVAESCTGGLLSNMLSTLADSSRYFMQGFVCYSNAAKISFGVPEQLIEEAGAVSAEVSTYLAKLARGKHDTNIGIGITGYAGPTSDFGRNVGEVFIAIDADDYQKIHKFQFNGNRDSIRMKTVKTVLFLLLKHMESKGE</sequence>
<comment type="caution">
    <text evidence="3">The sequence shown here is derived from an EMBL/GenBank/DDBJ whole genome shotgun (WGS) entry which is preliminary data.</text>
</comment>
<dbReference type="NCBIfam" id="TIGR00200">
    <property type="entry name" value="cinA_nterm"/>
    <property type="match status" value="1"/>
</dbReference>
<dbReference type="SMART" id="SM00852">
    <property type="entry name" value="MoCF_biosynth"/>
    <property type="match status" value="1"/>
</dbReference>
<dbReference type="InterPro" id="IPR008136">
    <property type="entry name" value="CinA_C"/>
</dbReference>
<protein>
    <recommendedName>
        <fullName evidence="1">Putative competence-damage inducible protein</fullName>
    </recommendedName>
</protein>
<dbReference type="Pfam" id="PF18146">
    <property type="entry name" value="CinA_KH"/>
    <property type="match status" value="1"/>
</dbReference>
<dbReference type="Proteomes" id="UP000095255">
    <property type="component" value="Unassembled WGS sequence"/>
</dbReference>
<dbReference type="SUPFAM" id="SSF53218">
    <property type="entry name" value="Molybdenum cofactor biosynthesis proteins"/>
    <property type="match status" value="1"/>
</dbReference>
<dbReference type="InterPro" id="IPR041424">
    <property type="entry name" value="CinA_KH"/>
</dbReference>
<dbReference type="InterPro" id="IPR050101">
    <property type="entry name" value="CinA"/>
</dbReference>
<dbReference type="NCBIfam" id="TIGR00177">
    <property type="entry name" value="molyb_syn"/>
    <property type="match status" value="1"/>
</dbReference>
<dbReference type="InterPro" id="IPR001453">
    <property type="entry name" value="MoaB/Mog_dom"/>
</dbReference>
<dbReference type="InterPro" id="IPR036653">
    <property type="entry name" value="CinA-like_C"/>
</dbReference>
<dbReference type="Pfam" id="PF02464">
    <property type="entry name" value="CinA"/>
    <property type="match status" value="1"/>
</dbReference>
<dbReference type="PIRSF" id="PIRSF006728">
    <property type="entry name" value="CinA"/>
    <property type="match status" value="1"/>
</dbReference>
<keyword evidence="4" id="KW-1185">Reference proteome</keyword>
<dbReference type="NCBIfam" id="NF001813">
    <property type="entry name" value="PRK00549.1"/>
    <property type="match status" value="1"/>
</dbReference>
<dbReference type="InterPro" id="IPR036425">
    <property type="entry name" value="MoaB/Mog-like_dom_sf"/>
</dbReference>